<dbReference type="Pfam" id="PF17766">
    <property type="entry name" value="fn3_6"/>
    <property type="match status" value="1"/>
</dbReference>
<evidence type="ECO:0008006" key="8">
    <source>
        <dbReference type="Google" id="ProtNLM"/>
    </source>
</evidence>
<feature type="domain" description="Subtilisin-like protease fibronectin type-III" evidence="5">
    <location>
        <begin position="114"/>
        <end position="215"/>
    </location>
</feature>
<dbReference type="Gramene" id="TRITD1Av1G015480.1">
    <property type="protein sequence ID" value="TRITD1Av1G015480.1"/>
    <property type="gene ID" value="TRITD1Av1G015480"/>
</dbReference>
<dbReference type="Pfam" id="PF00082">
    <property type="entry name" value="Peptidase_S8"/>
    <property type="match status" value="1"/>
</dbReference>
<evidence type="ECO:0000256" key="3">
    <source>
        <dbReference type="PROSITE-ProRule" id="PRU01240"/>
    </source>
</evidence>
<evidence type="ECO:0000313" key="6">
    <source>
        <dbReference type="EMBL" id="VAH01277.1"/>
    </source>
</evidence>
<protein>
    <recommendedName>
        <fullName evidence="8">Subtilisin-like protease</fullName>
    </recommendedName>
</protein>
<keyword evidence="7" id="KW-1185">Reference proteome</keyword>
<dbReference type="Gene3D" id="3.40.50.200">
    <property type="entry name" value="Peptidase S8/S53 domain"/>
    <property type="match status" value="1"/>
</dbReference>
<keyword evidence="2" id="KW-0732">Signal</keyword>
<dbReference type="AlphaFoldDB" id="A0A9R0UJS7"/>
<dbReference type="InterPro" id="IPR000209">
    <property type="entry name" value="Peptidase_S8/S53_dom"/>
</dbReference>
<dbReference type="OMA" id="INITRMH"/>
<dbReference type="GO" id="GO:0006508">
    <property type="term" value="P:proteolysis"/>
    <property type="evidence" value="ECO:0007669"/>
    <property type="project" value="InterPro"/>
</dbReference>
<evidence type="ECO:0000259" key="5">
    <source>
        <dbReference type="Pfam" id="PF17766"/>
    </source>
</evidence>
<name>A0A9R0UJS7_TRITD</name>
<evidence type="ECO:0000259" key="4">
    <source>
        <dbReference type="Pfam" id="PF00082"/>
    </source>
</evidence>
<evidence type="ECO:0000313" key="7">
    <source>
        <dbReference type="Proteomes" id="UP000324705"/>
    </source>
</evidence>
<dbReference type="InterPro" id="IPR045051">
    <property type="entry name" value="SBT"/>
</dbReference>
<sequence>MSCPHVSGVAALLRQARPEWSPAAVKSALMTTAYNVDGAGGVIGDMSIGGESTPFARGAGHIDPNRAVDPGLVYDADTEDYIAFLCALGYTAEQVTLFGSSANCSARAGASLGDHNYPALSVVFTANKTAAVTQRRVVRNVGGHARATYRAKVTAPDGVRVTVTPPTLRFSARRRTQKFVVTFAQRSFGSVTKNHTFGSMEWSDRKHSVTSPIAITWPPSQVAVM</sequence>
<dbReference type="PANTHER" id="PTHR10795">
    <property type="entry name" value="PROPROTEIN CONVERTASE SUBTILISIN/KEXIN"/>
    <property type="match status" value="1"/>
</dbReference>
<dbReference type="SUPFAM" id="SSF52743">
    <property type="entry name" value="Subtilisin-like"/>
    <property type="match status" value="1"/>
</dbReference>
<comment type="caution">
    <text evidence="3">Lacks conserved residue(s) required for the propagation of feature annotation.</text>
</comment>
<comment type="similarity">
    <text evidence="1 3">Belongs to the peptidase S8 family.</text>
</comment>
<dbReference type="Proteomes" id="UP000324705">
    <property type="component" value="Chromosome 1A"/>
</dbReference>
<reference evidence="6 7" key="1">
    <citation type="submission" date="2017-09" db="EMBL/GenBank/DDBJ databases">
        <authorList>
            <consortium name="International Durum Wheat Genome Sequencing Consortium (IDWGSC)"/>
            <person name="Milanesi L."/>
        </authorList>
    </citation>
    <scope>NUCLEOTIDE SEQUENCE [LARGE SCALE GENOMIC DNA]</scope>
    <source>
        <strain evidence="7">cv. Svevo</strain>
    </source>
</reference>
<dbReference type="PROSITE" id="PS51892">
    <property type="entry name" value="SUBTILASE"/>
    <property type="match status" value="1"/>
</dbReference>
<evidence type="ECO:0000256" key="1">
    <source>
        <dbReference type="ARBA" id="ARBA00011073"/>
    </source>
</evidence>
<dbReference type="Gene3D" id="2.60.40.2310">
    <property type="match status" value="1"/>
</dbReference>
<dbReference type="EMBL" id="LT934111">
    <property type="protein sequence ID" value="VAH01277.1"/>
    <property type="molecule type" value="Genomic_DNA"/>
</dbReference>
<feature type="domain" description="Peptidase S8/S53" evidence="4">
    <location>
        <begin position="1"/>
        <end position="36"/>
    </location>
</feature>
<organism evidence="6 7">
    <name type="scientific">Triticum turgidum subsp. durum</name>
    <name type="common">Durum wheat</name>
    <name type="synonym">Triticum durum</name>
    <dbReference type="NCBI Taxonomy" id="4567"/>
    <lineage>
        <taxon>Eukaryota</taxon>
        <taxon>Viridiplantae</taxon>
        <taxon>Streptophyta</taxon>
        <taxon>Embryophyta</taxon>
        <taxon>Tracheophyta</taxon>
        <taxon>Spermatophyta</taxon>
        <taxon>Magnoliopsida</taxon>
        <taxon>Liliopsida</taxon>
        <taxon>Poales</taxon>
        <taxon>Poaceae</taxon>
        <taxon>BOP clade</taxon>
        <taxon>Pooideae</taxon>
        <taxon>Triticodae</taxon>
        <taxon>Triticeae</taxon>
        <taxon>Triticinae</taxon>
        <taxon>Triticum</taxon>
    </lineage>
</organism>
<dbReference type="InterPro" id="IPR036852">
    <property type="entry name" value="Peptidase_S8/S53_dom_sf"/>
</dbReference>
<dbReference type="GO" id="GO:0004252">
    <property type="term" value="F:serine-type endopeptidase activity"/>
    <property type="evidence" value="ECO:0007669"/>
    <property type="project" value="InterPro"/>
</dbReference>
<accession>A0A9R0UJS7</accession>
<dbReference type="InterPro" id="IPR041469">
    <property type="entry name" value="Subtilisin-like_FN3"/>
</dbReference>
<gene>
    <name evidence="6" type="ORF">TRITD_1Av1G015480</name>
</gene>
<evidence type="ECO:0000256" key="2">
    <source>
        <dbReference type="ARBA" id="ARBA00022729"/>
    </source>
</evidence>
<proteinExistence type="inferred from homology"/>